<evidence type="ECO:0000256" key="4">
    <source>
        <dbReference type="ARBA" id="ARBA00022692"/>
    </source>
</evidence>
<feature type="transmembrane region" description="Helical" evidence="9">
    <location>
        <begin position="320"/>
        <end position="343"/>
    </location>
</feature>
<evidence type="ECO:0000313" key="11">
    <source>
        <dbReference type="Proteomes" id="UP000603453"/>
    </source>
</evidence>
<keyword evidence="8 9" id="KW-0472">Membrane</keyword>
<accession>A0A8H7R1T1</accession>
<feature type="transmembrane region" description="Helical" evidence="9">
    <location>
        <begin position="634"/>
        <end position="654"/>
    </location>
</feature>
<comment type="caution">
    <text evidence="10">The sequence shown here is derived from an EMBL/GenBank/DDBJ whole genome shotgun (WGS) entry which is preliminary data.</text>
</comment>
<proteinExistence type="inferred from homology"/>
<evidence type="ECO:0000256" key="2">
    <source>
        <dbReference type="ARBA" id="ARBA00008807"/>
    </source>
</evidence>
<dbReference type="Pfam" id="PF03169">
    <property type="entry name" value="OPT"/>
    <property type="match status" value="1"/>
</dbReference>
<evidence type="ECO:0000256" key="5">
    <source>
        <dbReference type="ARBA" id="ARBA00022856"/>
    </source>
</evidence>
<protein>
    <recommendedName>
        <fullName evidence="12">OPT family small oligopeptide transporter</fullName>
    </recommendedName>
</protein>
<dbReference type="EMBL" id="JAEPRD010000066">
    <property type="protein sequence ID" value="KAG2201960.1"/>
    <property type="molecule type" value="Genomic_DNA"/>
</dbReference>
<feature type="transmembrane region" description="Helical" evidence="9">
    <location>
        <begin position="482"/>
        <end position="502"/>
    </location>
</feature>
<evidence type="ECO:0000256" key="1">
    <source>
        <dbReference type="ARBA" id="ARBA00004141"/>
    </source>
</evidence>
<dbReference type="GO" id="GO:0035673">
    <property type="term" value="F:oligopeptide transmembrane transporter activity"/>
    <property type="evidence" value="ECO:0007669"/>
    <property type="project" value="InterPro"/>
</dbReference>
<sequence length="765" mass="85947">MAGEEDNKRGEYVLSEKIVTDVSEKTQGYDLDEKHGDEYQESVLSNAKDRKNDHEHQFNDYLVDHEDLDMAIINEVTVTEDDVNMRVLTFRAMFVAILLAALSSSVQQLMLFKPVGAGLSDTFLLILGYVICTLWAKYLPKGGWLNPGPFTIKEHTCIYIVVASANVSAYGTYILTAQELFYTDSPSVAGGIFLLFATQIVGYGIAGQLRPYLVYPANMTWPLSLPVVSLLKTFNTDAAEAKWRTRFFFIVFGGIFVYEFLPQYMFPLLGGVSIVCIAKNDSVWVQRLFGGISPNEGLGILQFTFDWSQMSNMAPLVIPLWIQLNVFAGVLLLWILIPLTYYYDVWDARSLPFISSKLFKIENGTYIPYPQTTVLNPDNSLNKTLFAEVGNPNYSTSNALLYVYMNMAITASMTHVALFHGKEIWSGFRHLKRKISTGDIDIHMKLMQAYPEVPSWWYYLVFAIGIGLNIGVGYANHSQLPWWGFILAIATSSILSLPLNMITAMTGYGFGLNVFTEMICGFVLPGYPIANMYFKTIGYNTMHQAGLMARDLKISHYIKVPPKMTFLHQMVGTIVGCVFNYIVNASVVKNEREILLSATGNQFWNGNSFQTINAAAITWGAIGPMAMFGPGTKYYLFLWAFIIGFFLPIPGWYLHKKFPNVGFQYFSVPMFITGMTITPGSSTSWLNTSFIIVIISQVYIKRRYSEWFAKHNFLMSAALDSGASLMAFFVSVVFYGAAGGKVIEFPSWWGNDLDGPYIDKCCKNC</sequence>
<organism evidence="10 11">
    <name type="scientific">Mucor saturninus</name>
    <dbReference type="NCBI Taxonomy" id="64648"/>
    <lineage>
        <taxon>Eukaryota</taxon>
        <taxon>Fungi</taxon>
        <taxon>Fungi incertae sedis</taxon>
        <taxon>Mucoromycota</taxon>
        <taxon>Mucoromycotina</taxon>
        <taxon>Mucoromycetes</taxon>
        <taxon>Mucorales</taxon>
        <taxon>Mucorineae</taxon>
        <taxon>Mucoraceae</taxon>
        <taxon>Mucor</taxon>
    </lineage>
</organism>
<evidence type="ECO:0000256" key="3">
    <source>
        <dbReference type="ARBA" id="ARBA00022448"/>
    </source>
</evidence>
<dbReference type="NCBIfam" id="TIGR00728">
    <property type="entry name" value="OPT_sfam"/>
    <property type="match status" value="1"/>
</dbReference>
<keyword evidence="6" id="KW-0653">Protein transport</keyword>
<feature type="transmembrane region" description="Helical" evidence="9">
    <location>
        <begin position="684"/>
        <end position="700"/>
    </location>
</feature>
<evidence type="ECO:0000256" key="8">
    <source>
        <dbReference type="ARBA" id="ARBA00023136"/>
    </source>
</evidence>
<dbReference type="GO" id="GO:0015031">
    <property type="term" value="P:protein transport"/>
    <property type="evidence" value="ECO:0007669"/>
    <property type="project" value="UniProtKB-KW"/>
</dbReference>
<comment type="similarity">
    <text evidence="2">Belongs to the oligopeptide OPT transporter family.</text>
</comment>
<evidence type="ECO:0000256" key="6">
    <source>
        <dbReference type="ARBA" id="ARBA00022927"/>
    </source>
</evidence>
<feature type="transmembrane region" description="Helical" evidence="9">
    <location>
        <begin position="92"/>
        <end position="111"/>
    </location>
</feature>
<feature type="transmembrane region" description="Helical" evidence="9">
    <location>
        <begin position="243"/>
        <end position="261"/>
    </location>
</feature>
<keyword evidence="7 9" id="KW-1133">Transmembrane helix</keyword>
<evidence type="ECO:0000256" key="9">
    <source>
        <dbReference type="SAM" id="Phobius"/>
    </source>
</evidence>
<dbReference type="OrthoDB" id="9986677at2759"/>
<feature type="transmembrane region" description="Helical" evidence="9">
    <location>
        <begin position="456"/>
        <end position="476"/>
    </location>
</feature>
<gene>
    <name evidence="10" type="ORF">INT47_000499</name>
</gene>
<keyword evidence="4 9" id="KW-0812">Transmembrane</keyword>
<feature type="transmembrane region" description="Helical" evidence="9">
    <location>
        <begin position="157"/>
        <end position="176"/>
    </location>
</feature>
<feature type="transmembrane region" description="Helical" evidence="9">
    <location>
        <begin position="566"/>
        <end position="588"/>
    </location>
</feature>
<dbReference type="Proteomes" id="UP000603453">
    <property type="component" value="Unassembled WGS sequence"/>
</dbReference>
<feature type="transmembrane region" description="Helical" evidence="9">
    <location>
        <begin position="712"/>
        <end position="738"/>
    </location>
</feature>
<dbReference type="AlphaFoldDB" id="A0A8H7R1T1"/>
<feature type="transmembrane region" description="Helical" evidence="9">
    <location>
        <begin position="514"/>
        <end position="534"/>
    </location>
</feature>
<evidence type="ECO:0008006" key="12">
    <source>
        <dbReference type="Google" id="ProtNLM"/>
    </source>
</evidence>
<feature type="transmembrane region" description="Helical" evidence="9">
    <location>
        <begin position="117"/>
        <end position="136"/>
    </location>
</feature>
<dbReference type="PANTHER" id="PTHR22601">
    <property type="entry name" value="ISP4 LIKE PROTEIN"/>
    <property type="match status" value="1"/>
</dbReference>
<name>A0A8H7R1T1_9FUNG</name>
<dbReference type="InterPro" id="IPR004813">
    <property type="entry name" value="OPT"/>
</dbReference>
<dbReference type="GO" id="GO:0016020">
    <property type="term" value="C:membrane"/>
    <property type="evidence" value="ECO:0007669"/>
    <property type="project" value="UniProtKB-SubCell"/>
</dbReference>
<feature type="transmembrane region" description="Helical" evidence="9">
    <location>
        <begin position="188"/>
        <end position="206"/>
    </location>
</feature>
<reference evidence="10" key="1">
    <citation type="submission" date="2020-12" db="EMBL/GenBank/DDBJ databases">
        <title>Metabolic potential, ecology and presence of endohyphal bacteria is reflected in genomic diversity of Mucoromycotina.</title>
        <authorList>
            <person name="Muszewska A."/>
            <person name="Okrasinska A."/>
            <person name="Steczkiewicz K."/>
            <person name="Drgas O."/>
            <person name="Orlowska M."/>
            <person name="Perlinska-Lenart U."/>
            <person name="Aleksandrzak-Piekarczyk T."/>
            <person name="Szatraj K."/>
            <person name="Zielenkiewicz U."/>
            <person name="Pilsyk S."/>
            <person name="Malc E."/>
            <person name="Mieczkowski P."/>
            <person name="Kruszewska J.S."/>
            <person name="Biernat P."/>
            <person name="Pawlowska J."/>
        </authorList>
    </citation>
    <scope>NUCLEOTIDE SEQUENCE</scope>
    <source>
        <strain evidence="10">WA0000017839</strain>
    </source>
</reference>
<evidence type="ECO:0000313" key="10">
    <source>
        <dbReference type="EMBL" id="KAG2201960.1"/>
    </source>
</evidence>
<dbReference type="InterPro" id="IPR004648">
    <property type="entry name" value="Oligpept_transpt"/>
</dbReference>
<keyword evidence="11" id="KW-1185">Reference proteome</keyword>
<comment type="subcellular location">
    <subcellularLocation>
        <location evidence="1">Membrane</location>
        <topology evidence="1">Multi-pass membrane protein</topology>
    </subcellularLocation>
</comment>
<keyword evidence="3" id="KW-0813">Transport</keyword>
<evidence type="ECO:0000256" key="7">
    <source>
        <dbReference type="ARBA" id="ARBA00022989"/>
    </source>
</evidence>
<keyword evidence="5" id="KW-0571">Peptide transport</keyword>